<dbReference type="AlphaFoldDB" id="A0A232LRA9"/>
<evidence type="ECO:0000313" key="2">
    <source>
        <dbReference type="Proteomes" id="UP000243515"/>
    </source>
</evidence>
<reference evidence="1 2" key="1">
    <citation type="journal article" date="2015" name="Environ. Microbiol.">
        <title>Metagenome sequence of Elaphomyces granulatus from sporocarp tissue reveals Ascomycota ectomycorrhizal fingerprints of genome expansion and a Proteobacteria-rich microbiome.</title>
        <authorList>
            <person name="Quandt C.A."/>
            <person name="Kohler A."/>
            <person name="Hesse C.N."/>
            <person name="Sharpton T.J."/>
            <person name="Martin F."/>
            <person name="Spatafora J.W."/>
        </authorList>
    </citation>
    <scope>NUCLEOTIDE SEQUENCE [LARGE SCALE GENOMIC DNA]</scope>
    <source>
        <strain evidence="1 2">OSC145934</strain>
    </source>
</reference>
<dbReference type="Proteomes" id="UP000243515">
    <property type="component" value="Unassembled WGS sequence"/>
</dbReference>
<name>A0A232LRA9_9EURO</name>
<dbReference type="OrthoDB" id="538223at2759"/>
<organism evidence="1 2">
    <name type="scientific">Elaphomyces granulatus</name>
    <dbReference type="NCBI Taxonomy" id="519963"/>
    <lineage>
        <taxon>Eukaryota</taxon>
        <taxon>Fungi</taxon>
        <taxon>Dikarya</taxon>
        <taxon>Ascomycota</taxon>
        <taxon>Pezizomycotina</taxon>
        <taxon>Eurotiomycetes</taxon>
        <taxon>Eurotiomycetidae</taxon>
        <taxon>Eurotiales</taxon>
        <taxon>Elaphomycetaceae</taxon>
        <taxon>Elaphomyces</taxon>
    </lineage>
</organism>
<proteinExistence type="predicted"/>
<keyword evidence="2" id="KW-1185">Reference proteome</keyword>
<sequence length="55" mass="6484">MKEHFLHWLESLSLIHQLSDGVLSIKKLLHKVQIDCRASTFTDLWQCAYIQSNEE</sequence>
<protein>
    <submittedName>
        <fullName evidence="1">Uncharacterized protein</fullName>
    </submittedName>
</protein>
<dbReference type="EMBL" id="NPHW01005505">
    <property type="protein sequence ID" value="OXV06695.1"/>
    <property type="molecule type" value="Genomic_DNA"/>
</dbReference>
<comment type="caution">
    <text evidence="1">The sequence shown here is derived from an EMBL/GenBank/DDBJ whole genome shotgun (WGS) entry which is preliminary data.</text>
</comment>
<evidence type="ECO:0000313" key="1">
    <source>
        <dbReference type="EMBL" id="OXV06695.1"/>
    </source>
</evidence>
<gene>
    <name evidence="1" type="ORF">Egran_05538</name>
</gene>
<accession>A0A232LRA9</accession>